<dbReference type="RefSeq" id="WP_183331023.1">
    <property type="nucleotide sequence ID" value="NZ_BMHX01000001.1"/>
</dbReference>
<dbReference type="Pfam" id="PF13409">
    <property type="entry name" value="GST_N_2"/>
    <property type="match status" value="1"/>
</dbReference>
<dbReference type="GO" id="GO:0006749">
    <property type="term" value="P:glutathione metabolic process"/>
    <property type="evidence" value="ECO:0007669"/>
    <property type="project" value="TreeGrafter"/>
</dbReference>
<dbReference type="InterPro" id="IPR004045">
    <property type="entry name" value="Glutathione_S-Trfase_N"/>
</dbReference>
<evidence type="ECO:0000259" key="1">
    <source>
        <dbReference type="PROSITE" id="PS50404"/>
    </source>
</evidence>
<dbReference type="EMBL" id="JACHEH010000001">
    <property type="protein sequence ID" value="MBB6166404.1"/>
    <property type="molecule type" value="Genomic_DNA"/>
</dbReference>
<dbReference type="Pfam" id="PF13410">
    <property type="entry name" value="GST_C_2"/>
    <property type="match status" value="1"/>
</dbReference>
<dbReference type="Gene3D" id="1.20.1050.10">
    <property type="match status" value="1"/>
</dbReference>
<keyword evidence="2" id="KW-0808">Transferase</keyword>
<dbReference type="SFLD" id="SFLDS00019">
    <property type="entry name" value="Glutathione_Transferase_(cytos"/>
    <property type="match status" value="1"/>
</dbReference>
<dbReference type="GO" id="GO:0004364">
    <property type="term" value="F:glutathione transferase activity"/>
    <property type="evidence" value="ECO:0007669"/>
    <property type="project" value="UniProtKB-EC"/>
</dbReference>
<accession>A0A841K687</accession>
<dbReference type="Proteomes" id="UP000588017">
    <property type="component" value="Unassembled WGS sequence"/>
</dbReference>
<dbReference type="Gene3D" id="3.40.30.10">
    <property type="entry name" value="Glutaredoxin"/>
    <property type="match status" value="1"/>
</dbReference>
<dbReference type="PROSITE" id="PS50404">
    <property type="entry name" value="GST_NTER"/>
    <property type="match status" value="1"/>
</dbReference>
<dbReference type="EC" id="2.5.1.18" evidence="2"/>
<evidence type="ECO:0000313" key="3">
    <source>
        <dbReference type="Proteomes" id="UP000588017"/>
    </source>
</evidence>
<proteinExistence type="predicted"/>
<sequence>MKLVIANKCYSSWSLRPWLLMRHFGIAFEEVQVPFGPTFDDPAWKAQIARYTPAGKVPALVDGDITVWESLAIIDYLADTHPELPIWPRERAARAMARAMAAEMHAGFAALRGACPMNLGKKFPARDYGPAVARDVVRIAVAWREARERFGAGGPFLFGAFSAADAMYAPVVTRLETYSFPVDASTRAYMDAILDLPAFRAWRKEALAEPWIVAEDEVDAEPIANYRSSA</sequence>
<dbReference type="InterPro" id="IPR036282">
    <property type="entry name" value="Glutathione-S-Trfase_C_sf"/>
</dbReference>
<comment type="caution">
    <text evidence="2">The sequence shown here is derived from an EMBL/GenBank/DDBJ whole genome shotgun (WGS) entry which is preliminary data.</text>
</comment>
<dbReference type="GO" id="GO:0006559">
    <property type="term" value="P:L-phenylalanine catabolic process"/>
    <property type="evidence" value="ECO:0007669"/>
    <property type="project" value="TreeGrafter"/>
</dbReference>
<dbReference type="InterPro" id="IPR036249">
    <property type="entry name" value="Thioredoxin-like_sf"/>
</dbReference>
<organism evidence="2 3">
    <name type="scientific">Chelatococcus composti</name>
    <dbReference type="NCBI Taxonomy" id="1743235"/>
    <lineage>
        <taxon>Bacteria</taxon>
        <taxon>Pseudomonadati</taxon>
        <taxon>Pseudomonadota</taxon>
        <taxon>Alphaproteobacteria</taxon>
        <taxon>Hyphomicrobiales</taxon>
        <taxon>Chelatococcaceae</taxon>
        <taxon>Chelatococcus</taxon>
    </lineage>
</organism>
<evidence type="ECO:0000313" key="2">
    <source>
        <dbReference type="EMBL" id="MBB6166404.1"/>
    </source>
</evidence>
<dbReference type="PANTHER" id="PTHR42673:SF4">
    <property type="entry name" value="MALEYLACETOACETATE ISOMERASE"/>
    <property type="match status" value="1"/>
</dbReference>
<reference evidence="2 3" key="1">
    <citation type="submission" date="2020-08" db="EMBL/GenBank/DDBJ databases">
        <title>Genomic Encyclopedia of Type Strains, Phase IV (KMG-IV): sequencing the most valuable type-strain genomes for metagenomic binning, comparative biology and taxonomic classification.</title>
        <authorList>
            <person name="Goeker M."/>
        </authorList>
    </citation>
    <scope>NUCLEOTIDE SEQUENCE [LARGE SCALE GENOMIC DNA]</scope>
    <source>
        <strain evidence="2 3">DSM 101465</strain>
    </source>
</reference>
<dbReference type="GO" id="GO:0016034">
    <property type="term" value="F:maleylacetoacetate isomerase activity"/>
    <property type="evidence" value="ECO:0007669"/>
    <property type="project" value="TreeGrafter"/>
</dbReference>
<dbReference type="SUPFAM" id="SSF52833">
    <property type="entry name" value="Thioredoxin-like"/>
    <property type="match status" value="1"/>
</dbReference>
<dbReference type="InterPro" id="IPR040079">
    <property type="entry name" value="Glutathione_S-Trfase"/>
</dbReference>
<dbReference type="PANTHER" id="PTHR42673">
    <property type="entry name" value="MALEYLACETOACETATE ISOMERASE"/>
    <property type="match status" value="1"/>
</dbReference>
<dbReference type="CDD" id="cd03194">
    <property type="entry name" value="GST_C_3"/>
    <property type="match status" value="1"/>
</dbReference>
<feature type="domain" description="GST N-terminal" evidence="1">
    <location>
        <begin position="1"/>
        <end position="85"/>
    </location>
</feature>
<dbReference type="SUPFAM" id="SSF47616">
    <property type="entry name" value="GST C-terminal domain-like"/>
    <property type="match status" value="1"/>
</dbReference>
<name>A0A841K687_9HYPH</name>
<dbReference type="CDD" id="cd03043">
    <property type="entry name" value="GST_N_1"/>
    <property type="match status" value="1"/>
</dbReference>
<gene>
    <name evidence="2" type="ORF">HNQ73_000012</name>
</gene>
<keyword evidence="3" id="KW-1185">Reference proteome</keyword>
<protein>
    <submittedName>
        <fullName evidence="2">Glutathione S-transferase</fullName>
        <ecNumber evidence="2">2.5.1.18</ecNumber>
    </submittedName>
</protein>
<dbReference type="AlphaFoldDB" id="A0A841K687"/>